<reference evidence="3" key="1">
    <citation type="journal article" date="2017" name="Nat. Microbiol.">
        <title>Global analysis of biosynthetic gene clusters reveals vast potential of secondary metabolite production in Penicillium species.</title>
        <authorList>
            <person name="Nielsen J.C."/>
            <person name="Grijseels S."/>
            <person name="Prigent S."/>
            <person name="Ji B."/>
            <person name="Dainat J."/>
            <person name="Nielsen K.F."/>
            <person name="Frisvad J.C."/>
            <person name="Workman M."/>
            <person name="Nielsen J."/>
        </authorList>
    </citation>
    <scope>NUCLEOTIDE SEQUENCE [LARGE SCALE GENOMIC DNA]</scope>
    <source>
        <strain evidence="3">IBT 14082</strain>
    </source>
</reference>
<evidence type="ECO:0000313" key="3">
    <source>
        <dbReference type="Proteomes" id="UP000191342"/>
    </source>
</evidence>
<accession>A0A1V6T410</accession>
<feature type="region of interest" description="Disordered" evidence="1">
    <location>
        <begin position="232"/>
        <end position="283"/>
    </location>
</feature>
<dbReference type="OrthoDB" id="3555317at2759"/>
<dbReference type="InterPro" id="IPR046347">
    <property type="entry name" value="bZIP_sf"/>
</dbReference>
<organism evidence="2 3">
    <name type="scientific">Penicillium flavigenum</name>
    <dbReference type="NCBI Taxonomy" id="254877"/>
    <lineage>
        <taxon>Eukaryota</taxon>
        <taxon>Fungi</taxon>
        <taxon>Dikarya</taxon>
        <taxon>Ascomycota</taxon>
        <taxon>Pezizomycotina</taxon>
        <taxon>Eurotiomycetes</taxon>
        <taxon>Eurotiomycetidae</taxon>
        <taxon>Eurotiales</taxon>
        <taxon>Aspergillaceae</taxon>
        <taxon>Penicillium</taxon>
    </lineage>
</organism>
<comment type="caution">
    <text evidence="2">The sequence shown here is derived from an EMBL/GenBank/DDBJ whole genome shotgun (WGS) entry which is preliminary data.</text>
</comment>
<dbReference type="PANTHER" id="PTHR40618">
    <property type="entry name" value="B-ZIP TRANSCRIPTION FACTOR (EUROFUNG)-RELATED"/>
    <property type="match status" value="1"/>
</dbReference>
<dbReference type="CDD" id="cd14688">
    <property type="entry name" value="bZIP_YAP"/>
    <property type="match status" value="1"/>
</dbReference>
<name>A0A1V6T410_9EURO</name>
<dbReference type="AlphaFoldDB" id="A0A1V6T410"/>
<gene>
    <name evidence="2" type="ORF">PENFLA_c015G09732</name>
</gene>
<protein>
    <recommendedName>
        <fullName evidence="4">BZIP domain-containing protein</fullName>
    </recommendedName>
</protein>
<keyword evidence="3" id="KW-1185">Reference proteome</keyword>
<evidence type="ECO:0000313" key="2">
    <source>
        <dbReference type="EMBL" id="OQE20881.1"/>
    </source>
</evidence>
<evidence type="ECO:0000256" key="1">
    <source>
        <dbReference type="SAM" id="MobiDB-lite"/>
    </source>
</evidence>
<sequence>MIQHVSSLSSSSVNIRYTSQLMDQPLSLQPSGDLHPSGYEDRQHSTLPFGQNRPFVPLSATSNITSPLPISSCPQAESSISQKTQMHGQLPVSGHALLENRSCENQKIKTTPSHSKTQKLQKRQKPKPAPSLAKKRGEPRDAETPLSGLPEDRRRTQIRLAQRAFRSRQREAITGLNNRISQLETILDQMSLTVLSFSGQLVQSGVLASYSDLTAHLHDTIKTFHSLASEANPDREVSDVPSHSEESPQSSFPGPITIPSSNLPPPSSLDRSGSDHFTSDSFPHTLESPGISVIELPEFIDRLNLACLYQGKLALCDQSIGLSRLQKPFGLILSMMNREHLTAYFKAKLDAQVNQKPLDGWEEIPFFGLGGAGTHYPRLSLQSHGVGHSFRGYHEWDMVKDPLSLASPDIQEQLKGDWFDLQDLEGFLREKDVNLILCSDEPNQGSPTKTTVNIARLMPALINRGVCLGRSPGFQRDDVEKALQGAKIS</sequence>
<dbReference type="Proteomes" id="UP000191342">
    <property type="component" value="Unassembled WGS sequence"/>
</dbReference>
<dbReference type="SUPFAM" id="SSF57959">
    <property type="entry name" value="Leucine zipper domain"/>
    <property type="match status" value="1"/>
</dbReference>
<feature type="compositionally biased region" description="Polar residues" evidence="1">
    <location>
        <begin position="59"/>
        <end position="87"/>
    </location>
</feature>
<dbReference type="GO" id="GO:0003700">
    <property type="term" value="F:DNA-binding transcription factor activity"/>
    <property type="evidence" value="ECO:0007669"/>
    <property type="project" value="InterPro"/>
</dbReference>
<dbReference type="Gene3D" id="1.20.5.170">
    <property type="match status" value="1"/>
</dbReference>
<proteinExistence type="predicted"/>
<feature type="compositionally biased region" description="Basic residues" evidence="1">
    <location>
        <begin position="116"/>
        <end position="126"/>
    </location>
</feature>
<feature type="region of interest" description="Disordered" evidence="1">
    <location>
        <begin position="26"/>
        <end position="89"/>
    </location>
</feature>
<dbReference type="PANTHER" id="PTHR40618:SF1">
    <property type="entry name" value="B-ZIP TRANSCRIPTION FACTOR (EUROFUNG)"/>
    <property type="match status" value="1"/>
</dbReference>
<dbReference type="EMBL" id="MLQL01000015">
    <property type="protein sequence ID" value="OQE20881.1"/>
    <property type="molecule type" value="Genomic_DNA"/>
</dbReference>
<evidence type="ECO:0008006" key="4">
    <source>
        <dbReference type="Google" id="ProtNLM"/>
    </source>
</evidence>
<feature type="region of interest" description="Disordered" evidence="1">
    <location>
        <begin position="105"/>
        <end position="155"/>
    </location>
</feature>
<feature type="compositionally biased region" description="Basic and acidic residues" evidence="1">
    <location>
        <begin position="232"/>
        <end position="246"/>
    </location>
</feature>
<dbReference type="STRING" id="254877.A0A1V6T410"/>